<dbReference type="GO" id="GO:0016020">
    <property type="term" value="C:membrane"/>
    <property type="evidence" value="ECO:0007669"/>
    <property type="project" value="InterPro"/>
</dbReference>
<keyword evidence="10" id="KW-1185">Reference proteome</keyword>
<evidence type="ECO:0000313" key="9">
    <source>
        <dbReference type="EMBL" id="RNA35301.1"/>
    </source>
</evidence>
<feature type="transmembrane region" description="Helical" evidence="7">
    <location>
        <begin position="78"/>
        <end position="98"/>
    </location>
</feature>
<dbReference type="Proteomes" id="UP000276133">
    <property type="component" value="Unassembled WGS sequence"/>
</dbReference>
<keyword evidence="6 7" id="KW-0472">Membrane</keyword>
<evidence type="ECO:0000256" key="7">
    <source>
        <dbReference type="SAM" id="Phobius"/>
    </source>
</evidence>
<dbReference type="GO" id="GO:0017111">
    <property type="term" value="F:ribonucleoside triphosphate phosphatase activity"/>
    <property type="evidence" value="ECO:0007669"/>
    <property type="project" value="UniProtKB-EC"/>
</dbReference>
<dbReference type="STRING" id="10195.A0A3M7SHR7"/>
<keyword evidence="3" id="KW-0547">Nucleotide-binding</keyword>
<dbReference type="EMBL" id="REGN01001343">
    <property type="protein sequence ID" value="RNA35301.1"/>
    <property type="molecule type" value="Genomic_DNA"/>
</dbReference>
<keyword evidence="9" id="KW-0378">Hydrolase</keyword>
<dbReference type="GO" id="GO:0140359">
    <property type="term" value="F:ABC-type transporter activity"/>
    <property type="evidence" value="ECO:0007669"/>
    <property type="project" value="InterPro"/>
</dbReference>
<keyword evidence="2 7" id="KW-0812">Transmembrane</keyword>
<dbReference type="PROSITE" id="PS50929">
    <property type="entry name" value="ABC_TM1F"/>
    <property type="match status" value="1"/>
</dbReference>
<evidence type="ECO:0000256" key="4">
    <source>
        <dbReference type="ARBA" id="ARBA00022840"/>
    </source>
</evidence>
<protein>
    <submittedName>
        <fullName evidence="9">Multidrug resistance-associated 7-like</fullName>
        <ecNumber evidence="9">3.6.1.15</ecNumber>
        <ecNumber evidence="9">3.6.1.3</ecNumber>
    </submittedName>
</protein>
<dbReference type="SUPFAM" id="SSF52540">
    <property type="entry name" value="P-loop containing nucleoside triphosphate hydrolases"/>
    <property type="match status" value="1"/>
</dbReference>
<evidence type="ECO:0000256" key="6">
    <source>
        <dbReference type="ARBA" id="ARBA00023136"/>
    </source>
</evidence>
<evidence type="ECO:0000256" key="1">
    <source>
        <dbReference type="ARBA" id="ARBA00022448"/>
    </source>
</evidence>
<dbReference type="OrthoDB" id="6500128at2759"/>
<evidence type="ECO:0000313" key="10">
    <source>
        <dbReference type="Proteomes" id="UP000276133"/>
    </source>
</evidence>
<evidence type="ECO:0000256" key="2">
    <source>
        <dbReference type="ARBA" id="ARBA00022692"/>
    </source>
</evidence>
<proteinExistence type="predicted"/>
<dbReference type="InterPro" id="IPR036640">
    <property type="entry name" value="ABC1_TM_sf"/>
</dbReference>
<dbReference type="Pfam" id="PF00664">
    <property type="entry name" value="ABC_membrane"/>
    <property type="match status" value="1"/>
</dbReference>
<dbReference type="Gene3D" id="3.40.50.300">
    <property type="entry name" value="P-loop containing nucleotide triphosphate hydrolases"/>
    <property type="match status" value="1"/>
</dbReference>
<keyword evidence="1" id="KW-0813">Transport</keyword>
<dbReference type="AlphaFoldDB" id="A0A3M7SHR7"/>
<dbReference type="PANTHER" id="PTHR24223:SF330">
    <property type="entry name" value="ATP-BINDING CASSETTE SUB-FAMILY C MEMBER 10"/>
    <property type="match status" value="1"/>
</dbReference>
<evidence type="ECO:0000256" key="3">
    <source>
        <dbReference type="ARBA" id="ARBA00022741"/>
    </source>
</evidence>
<evidence type="ECO:0000256" key="5">
    <source>
        <dbReference type="ARBA" id="ARBA00022989"/>
    </source>
</evidence>
<gene>
    <name evidence="9" type="ORF">BpHYR1_045991</name>
</gene>
<dbReference type="EC" id="3.6.1.15" evidence="9"/>
<dbReference type="InterPro" id="IPR011527">
    <property type="entry name" value="ABC1_TM_dom"/>
</dbReference>
<comment type="caution">
    <text evidence="9">The sequence shown here is derived from an EMBL/GenBank/DDBJ whole genome shotgun (WGS) entry which is preliminary data.</text>
</comment>
<dbReference type="GO" id="GO:0005524">
    <property type="term" value="F:ATP binding"/>
    <property type="evidence" value="ECO:0007669"/>
    <property type="project" value="UniProtKB-KW"/>
</dbReference>
<dbReference type="EC" id="3.6.1.3" evidence="9"/>
<dbReference type="PANTHER" id="PTHR24223">
    <property type="entry name" value="ATP-BINDING CASSETTE SUB-FAMILY C"/>
    <property type="match status" value="1"/>
</dbReference>
<feature type="domain" description="ABC transmembrane type-1" evidence="8">
    <location>
        <begin position="1"/>
        <end position="106"/>
    </location>
</feature>
<keyword evidence="4" id="KW-0067">ATP-binding</keyword>
<sequence>MNFYETIRGLVTIRAFRKVKKFCKQNEDYLNKFIRASYNSQAASQWLSFRLQMISVIMITTVGLTAVLQHTYGTANASLIGLALSYILSVTGMLNGLITSFSETEKEMVSVERAYQFRNLDSENWQGIEQVSETWPERAKIEFQNVNLRYTGESQLALNNVSFVINQGEKIGICGRTGSEKN</sequence>
<dbReference type="Gene3D" id="1.20.1560.10">
    <property type="entry name" value="ABC transporter type 1, transmembrane domain"/>
    <property type="match status" value="1"/>
</dbReference>
<dbReference type="InterPro" id="IPR050173">
    <property type="entry name" value="ABC_transporter_C-like"/>
</dbReference>
<organism evidence="9 10">
    <name type="scientific">Brachionus plicatilis</name>
    <name type="common">Marine rotifer</name>
    <name type="synonym">Brachionus muelleri</name>
    <dbReference type="NCBI Taxonomy" id="10195"/>
    <lineage>
        <taxon>Eukaryota</taxon>
        <taxon>Metazoa</taxon>
        <taxon>Spiralia</taxon>
        <taxon>Gnathifera</taxon>
        <taxon>Rotifera</taxon>
        <taxon>Eurotatoria</taxon>
        <taxon>Monogononta</taxon>
        <taxon>Pseudotrocha</taxon>
        <taxon>Ploima</taxon>
        <taxon>Brachionidae</taxon>
        <taxon>Brachionus</taxon>
    </lineage>
</organism>
<dbReference type="SUPFAM" id="SSF90123">
    <property type="entry name" value="ABC transporter transmembrane region"/>
    <property type="match status" value="1"/>
</dbReference>
<evidence type="ECO:0000259" key="8">
    <source>
        <dbReference type="PROSITE" id="PS50929"/>
    </source>
</evidence>
<accession>A0A3M7SHR7</accession>
<feature type="transmembrane region" description="Helical" evidence="7">
    <location>
        <begin position="53"/>
        <end position="72"/>
    </location>
</feature>
<reference evidence="9 10" key="1">
    <citation type="journal article" date="2018" name="Sci. Rep.">
        <title>Genomic signatures of local adaptation to the degree of environmental predictability in rotifers.</title>
        <authorList>
            <person name="Franch-Gras L."/>
            <person name="Hahn C."/>
            <person name="Garcia-Roger E.M."/>
            <person name="Carmona M.J."/>
            <person name="Serra M."/>
            <person name="Gomez A."/>
        </authorList>
    </citation>
    <scope>NUCLEOTIDE SEQUENCE [LARGE SCALE GENOMIC DNA]</scope>
    <source>
        <strain evidence="9">HYR1</strain>
    </source>
</reference>
<keyword evidence="5 7" id="KW-1133">Transmembrane helix</keyword>
<dbReference type="InterPro" id="IPR027417">
    <property type="entry name" value="P-loop_NTPase"/>
</dbReference>
<name>A0A3M7SHR7_BRAPC</name>